<dbReference type="PANTHER" id="PTHR43520">
    <property type="entry name" value="ATP7, ISOFORM B"/>
    <property type="match status" value="1"/>
</dbReference>
<evidence type="ECO:0000256" key="1">
    <source>
        <dbReference type="ARBA" id="ARBA00004127"/>
    </source>
</evidence>
<dbReference type="GO" id="GO:0043682">
    <property type="term" value="F:P-type divalent copper transporter activity"/>
    <property type="evidence" value="ECO:0007669"/>
    <property type="project" value="TreeGrafter"/>
</dbReference>
<evidence type="ECO:0000256" key="2">
    <source>
        <dbReference type="ARBA" id="ARBA00022723"/>
    </source>
</evidence>
<accession>A0A7M5WX90</accession>
<dbReference type="PROSITE" id="PS50846">
    <property type="entry name" value="HMA_2"/>
    <property type="match status" value="5"/>
</dbReference>
<dbReference type="FunFam" id="3.30.70.100:FF:000001">
    <property type="entry name" value="ATPase copper transporting beta"/>
    <property type="match status" value="4"/>
</dbReference>
<keyword evidence="5" id="KW-1278">Translocase</keyword>
<sequence length="655" mass="71439">MNNNEETQNHQPLIISIKGMTCQSCVQSISNALSEQPGIIEYEISLQNNNGKFKINPDVVTSENIIQCLEGCGFDAFLVNDGAGENGLTEVLVNVEGMTCQSCVTSIENLFMNYKGVSSVEVSLANHNALFVYDKSIANEKDIIRVIEDAGFEVPMTTVDMDTSNVTEDLGNCSVTHVYIESLETQKEAFYIKESLEKLDGVFSVRVRLTSKLGIIKHSLEETNVNDIIIFINDLGFQCSLKAVDLRRSSHSVSSLTTPAIQSSPSQHEDEESVTKLIVSINGMTCASCVANIEKNLNKKEGVRSCVVALLAQKSEIRYERVLTDADSIVSTINQLGFEASIIEDGASSDVTLDLQIEGMTCASCVSSIESTLLKLPGMISASVALTTSSGKFTFNPDLLGTRDIIEKINNLGFNASISKYNDNKLEALSHAKTIQRWRGSFLVSLIFGVPVLCVVLTYSVIGEQTGFYISPGLSLQNFLLFILCTPVQFFGGRYFYVMAYKSLKHGIANMDVLIVMATTVAYIYSFVVLLLAVIQQPQKSPMTFFETPPMLLVFISLGRWLENLAKSKTSEALSKLLQLQPADAILIKLNKNTGAVESQTPIDIDLVQRGDILQVVPGSKVPVDGRIVDGFSMADESLITGESMPVAKTVSPMG</sequence>
<dbReference type="InterPro" id="IPR006121">
    <property type="entry name" value="HMA_dom"/>
</dbReference>
<keyword evidence="10" id="KW-1185">Reference proteome</keyword>
<dbReference type="CDD" id="cd00371">
    <property type="entry name" value="HMA"/>
    <property type="match status" value="4"/>
</dbReference>
<keyword evidence="4" id="KW-0460">Magnesium</keyword>
<name>A0A7M5WX90_9CNID</name>
<keyword evidence="3" id="KW-0406">Ion transport</keyword>
<feature type="domain" description="HMA" evidence="8">
    <location>
        <begin position="351"/>
        <end position="417"/>
    </location>
</feature>
<dbReference type="InterPro" id="IPR017969">
    <property type="entry name" value="Heavy-metal-associated_CS"/>
</dbReference>
<dbReference type="Pfam" id="PF00122">
    <property type="entry name" value="E1-E2_ATPase"/>
    <property type="match status" value="1"/>
</dbReference>
<dbReference type="Gene3D" id="3.30.70.100">
    <property type="match status" value="5"/>
</dbReference>
<reference evidence="9" key="1">
    <citation type="submission" date="2021-01" db="UniProtKB">
        <authorList>
            <consortium name="EnsemblMetazoa"/>
        </authorList>
    </citation>
    <scope>IDENTIFICATION</scope>
</reference>
<dbReference type="Gene3D" id="2.70.150.10">
    <property type="entry name" value="Calcium-transporting ATPase, cytoplasmic transduction domain A"/>
    <property type="match status" value="1"/>
</dbReference>
<proteinExistence type="predicted"/>
<evidence type="ECO:0000259" key="8">
    <source>
        <dbReference type="PROSITE" id="PS50846"/>
    </source>
</evidence>
<evidence type="ECO:0000313" key="10">
    <source>
        <dbReference type="Proteomes" id="UP000594262"/>
    </source>
</evidence>
<feature type="transmembrane region" description="Helical" evidence="7">
    <location>
        <begin position="474"/>
        <end position="492"/>
    </location>
</feature>
<dbReference type="InterPro" id="IPR059000">
    <property type="entry name" value="ATPase_P-type_domA"/>
</dbReference>
<feature type="domain" description="HMA" evidence="8">
    <location>
        <begin position="275"/>
        <end position="341"/>
    </location>
</feature>
<organism evidence="9 10">
    <name type="scientific">Clytia hemisphaerica</name>
    <dbReference type="NCBI Taxonomy" id="252671"/>
    <lineage>
        <taxon>Eukaryota</taxon>
        <taxon>Metazoa</taxon>
        <taxon>Cnidaria</taxon>
        <taxon>Hydrozoa</taxon>
        <taxon>Hydroidolina</taxon>
        <taxon>Leptothecata</taxon>
        <taxon>Obeliida</taxon>
        <taxon>Clytiidae</taxon>
        <taxon>Clytia</taxon>
    </lineage>
</organism>
<feature type="domain" description="HMA" evidence="8">
    <location>
        <begin position="174"/>
        <end position="240"/>
    </location>
</feature>
<dbReference type="PANTHER" id="PTHR43520:SF8">
    <property type="entry name" value="P-TYPE CU(+) TRANSPORTER"/>
    <property type="match status" value="1"/>
</dbReference>
<evidence type="ECO:0000256" key="7">
    <source>
        <dbReference type="SAM" id="Phobius"/>
    </source>
</evidence>
<dbReference type="PRINTS" id="PR00942">
    <property type="entry name" value="CUATPASEI"/>
</dbReference>
<feature type="domain" description="HMA" evidence="8">
    <location>
        <begin position="11"/>
        <end position="77"/>
    </location>
</feature>
<dbReference type="SUPFAM" id="SSF55008">
    <property type="entry name" value="HMA, heavy metal-associated domain"/>
    <property type="match status" value="5"/>
</dbReference>
<keyword evidence="6" id="KW-0186">Copper</keyword>
<dbReference type="InterPro" id="IPR036163">
    <property type="entry name" value="HMA_dom_sf"/>
</dbReference>
<dbReference type="EnsemblMetazoa" id="CLYHEMT014260.1">
    <property type="protein sequence ID" value="CLYHEMP014260.1"/>
    <property type="gene ID" value="CLYHEMG014260"/>
</dbReference>
<protein>
    <recommendedName>
        <fullName evidence="8">HMA domain-containing protein</fullName>
    </recommendedName>
</protein>
<feature type="transmembrane region" description="Helical" evidence="7">
    <location>
        <begin position="513"/>
        <end position="535"/>
    </location>
</feature>
<dbReference type="GO" id="GO:0005802">
    <property type="term" value="C:trans-Golgi network"/>
    <property type="evidence" value="ECO:0007669"/>
    <property type="project" value="TreeGrafter"/>
</dbReference>
<dbReference type="Proteomes" id="UP000594262">
    <property type="component" value="Unplaced"/>
</dbReference>
<dbReference type="GO" id="GO:0055070">
    <property type="term" value="P:copper ion homeostasis"/>
    <property type="evidence" value="ECO:0007669"/>
    <property type="project" value="TreeGrafter"/>
</dbReference>
<dbReference type="GO" id="GO:0005886">
    <property type="term" value="C:plasma membrane"/>
    <property type="evidence" value="ECO:0007669"/>
    <property type="project" value="TreeGrafter"/>
</dbReference>
<dbReference type="InterPro" id="IPR006122">
    <property type="entry name" value="HMA_Cu_ion-bd"/>
</dbReference>
<evidence type="ECO:0000256" key="3">
    <source>
        <dbReference type="ARBA" id="ARBA00022796"/>
    </source>
</evidence>
<dbReference type="InterPro" id="IPR008250">
    <property type="entry name" value="ATPase_P-typ_transduc_dom_A_sf"/>
</dbReference>
<dbReference type="OrthoDB" id="432719at2759"/>
<evidence type="ECO:0000256" key="4">
    <source>
        <dbReference type="ARBA" id="ARBA00022842"/>
    </source>
</evidence>
<evidence type="ECO:0000256" key="5">
    <source>
        <dbReference type="ARBA" id="ARBA00022967"/>
    </source>
</evidence>
<dbReference type="GO" id="GO:0015677">
    <property type="term" value="P:copper ion import"/>
    <property type="evidence" value="ECO:0007669"/>
    <property type="project" value="TreeGrafter"/>
</dbReference>
<dbReference type="AlphaFoldDB" id="A0A7M5WX90"/>
<feature type="domain" description="HMA" evidence="8">
    <location>
        <begin position="89"/>
        <end position="155"/>
    </location>
</feature>
<keyword evidence="3" id="KW-0813">Transport</keyword>
<dbReference type="GO" id="GO:0005507">
    <property type="term" value="F:copper ion binding"/>
    <property type="evidence" value="ECO:0007669"/>
    <property type="project" value="InterPro"/>
</dbReference>
<evidence type="ECO:0000313" key="9">
    <source>
        <dbReference type="EnsemblMetazoa" id="CLYHEMP014260.1"/>
    </source>
</evidence>
<dbReference type="PROSITE" id="PS01047">
    <property type="entry name" value="HMA_1"/>
    <property type="match status" value="3"/>
</dbReference>
<keyword evidence="7" id="KW-1133">Transmembrane helix</keyword>
<keyword evidence="2" id="KW-0479">Metal-binding</keyword>
<comment type="subcellular location">
    <subcellularLocation>
        <location evidence="1">Endomembrane system</location>
        <topology evidence="1">Multi-pass membrane protein</topology>
    </subcellularLocation>
</comment>
<keyword evidence="7" id="KW-0812">Transmembrane</keyword>
<evidence type="ECO:0000256" key="6">
    <source>
        <dbReference type="ARBA" id="ARBA00023008"/>
    </source>
</evidence>
<dbReference type="SUPFAM" id="SSF81653">
    <property type="entry name" value="Calcium ATPase, transduction domain A"/>
    <property type="match status" value="1"/>
</dbReference>
<keyword evidence="3" id="KW-0187">Copper transport</keyword>
<feature type="transmembrane region" description="Helical" evidence="7">
    <location>
        <begin position="442"/>
        <end position="462"/>
    </location>
</feature>
<keyword evidence="7" id="KW-0472">Membrane</keyword>
<dbReference type="Pfam" id="PF00403">
    <property type="entry name" value="HMA"/>
    <property type="match status" value="4"/>
</dbReference>
<dbReference type="NCBIfam" id="TIGR00003">
    <property type="entry name" value="copper ion binding protein"/>
    <property type="match status" value="2"/>
</dbReference>